<keyword evidence="2" id="KW-0964">Secreted</keyword>
<proteinExistence type="evidence at transcript level"/>
<accession>G3MRJ5</accession>
<name>G3MRJ5_AMBMU</name>
<keyword evidence="3" id="KW-0732">Signal</keyword>
<feature type="domain" description="Single" evidence="4">
    <location>
        <begin position="37"/>
        <end position="100"/>
    </location>
</feature>
<protein>
    <recommendedName>
        <fullName evidence="4">Single domain-containing protein</fullName>
    </recommendedName>
</protein>
<organism evidence="5">
    <name type="scientific">Amblyomma maculatum</name>
    <name type="common">Gulf Coast tick</name>
    <dbReference type="NCBI Taxonomy" id="34609"/>
    <lineage>
        <taxon>Eukaryota</taxon>
        <taxon>Metazoa</taxon>
        <taxon>Ecdysozoa</taxon>
        <taxon>Arthropoda</taxon>
        <taxon>Chelicerata</taxon>
        <taxon>Arachnida</taxon>
        <taxon>Acari</taxon>
        <taxon>Parasitiformes</taxon>
        <taxon>Ixodida</taxon>
        <taxon>Ixodoidea</taxon>
        <taxon>Ixodidae</taxon>
        <taxon>Amblyomminae</taxon>
        <taxon>Amblyomma</taxon>
    </lineage>
</organism>
<dbReference type="AlphaFoldDB" id="G3MRJ5"/>
<evidence type="ECO:0000313" key="5">
    <source>
        <dbReference type="EMBL" id="AEO36113.1"/>
    </source>
</evidence>
<dbReference type="Pfam" id="PF15430">
    <property type="entry name" value="SVWC"/>
    <property type="match status" value="1"/>
</dbReference>
<sequence>MTRRMRLAMACLLFVEHISVLGQKVTVFSISHSPGECHLNGETYHDGIHTERKPCQMVECNASAHEMIVVECGDEGKNEGCLLQPGENKPYPDCCPEYSC</sequence>
<comment type="subcellular location">
    <subcellularLocation>
        <location evidence="1">Secreted</location>
    </subcellularLocation>
</comment>
<feature type="chain" id="PRO_5003447571" description="Single domain-containing protein" evidence="3">
    <location>
        <begin position="23"/>
        <end position="100"/>
    </location>
</feature>
<dbReference type="InterPro" id="IPR029277">
    <property type="entry name" value="SVWC_dom"/>
</dbReference>
<reference evidence="5" key="1">
    <citation type="journal article" date="2011" name="PLoS ONE">
        <title>A deep insight into the sialotranscriptome of the gulf coast tick, Amblyomma maculatum.</title>
        <authorList>
            <person name="Karim S."/>
            <person name="Singh P."/>
            <person name="Ribeiro J.M."/>
        </authorList>
    </citation>
    <scope>NUCLEOTIDE SEQUENCE</scope>
    <source>
        <tissue evidence="5">Salivary gland</tissue>
    </source>
</reference>
<dbReference type="GO" id="GO:0005576">
    <property type="term" value="C:extracellular region"/>
    <property type="evidence" value="ECO:0007669"/>
    <property type="project" value="UniProtKB-SubCell"/>
</dbReference>
<feature type="signal peptide" evidence="3">
    <location>
        <begin position="1"/>
        <end position="22"/>
    </location>
</feature>
<evidence type="ECO:0000256" key="1">
    <source>
        <dbReference type="ARBA" id="ARBA00004613"/>
    </source>
</evidence>
<evidence type="ECO:0000256" key="2">
    <source>
        <dbReference type="ARBA" id="ARBA00022525"/>
    </source>
</evidence>
<evidence type="ECO:0000256" key="3">
    <source>
        <dbReference type="SAM" id="SignalP"/>
    </source>
</evidence>
<dbReference type="EMBL" id="JO844496">
    <property type="protein sequence ID" value="AEO36113.1"/>
    <property type="molecule type" value="mRNA"/>
</dbReference>
<evidence type="ECO:0000259" key="4">
    <source>
        <dbReference type="Pfam" id="PF15430"/>
    </source>
</evidence>